<feature type="transmembrane region" description="Helical" evidence="1">
    <location>
        <begin position="120"/>
        <end position="136"/>
    </location>
</feature>
<reference evidence="2" key="2">
    <citation type="submission" date="2021-04" db="EMBL/GenBank/DDBJ databases">
        <authorList>
            <person name="Gilroy R."/>
        </authorList>
    </citation>
    <scope>NUCLEOTIDE SEQUENCE</scope>
    <source>
        <strain evidence="2">ChiHjej12B11-9795</strain>
    </source>
</reference>
<keyword evidence="1" id="KW-0812">Transmembrane</keyword>
<evidence type="ECO:0000313" key="2">
    <source>
        <dbReference type="EMBL" id="HJA86799.1"/>
    </source>
</evidence>
<proteinExistence type="predicted"/>
<organism evidence="2 3">
    <name type="scientific">Candidatus Bacteroides avicola</name>
    <dbReference type="NCBI Taxonomy" id="2838468"/>
    <lineage>
        <taxon>Bacteria</taxon>
        <taxon>Pseudomonadati</taxon>
        <taxon>Bacteroidota</taxon>
        <taxon>Bacteroidia</taxon>
        <taxon>Bacteroidales</taxon>
        <taxon>Bacteroidaceae</taxon>
        <taxon>Bacteroides</taxon>
    </lineage>
</organism>
<protein>
    <recommendedName>
        <fullName evidence="4">Transmembrane protein</fullName>
    </recommendedName>
</protein>
<keyword evidence="1" id="KW-1133">Transmembrane helix</keyword>
<dbReference type="Proteomes" id="UP000823862">
    <property type="component" value="Unassembled WGS sequence"/>
</dbReference>
<accession>A0A9D2HWW8</accession>
<name>A0A9D2HWW8_9BACE</name>
<comment type="caution">
    <text evidence="2">The sequence shown here is derived from an EMBL/GenBank/DDBJ whole genome shotgun (WGS) entry which is preliminary data.</text>
</comment>
<dbReference type="EMBL" id="DWZI01000059">
    <property type="protein sequence ID" value="HJA86799.1"/>
    <property type="molecule type" value="Genomic_DNA"/>
</dbReference>
<evidence type="ECO:0008006" key="4">
    <source>
        <dbReference type="Google" id="ProtNLM"/>
    </source>
</evidence>
<evidence type="ECO:0000256" key="1">
    <source>
        <dbReference type="SAM" id="Phobius"/>
    </source>
</evidence>
<reference evidence="2" key="1">
    <citation type="journal article" date="2021" name="PeerJ">
        <title>Extensive microbial diversity within the chicken gut microbiome revealed by metagenomics and culture.</title>
        <authorList>
            <person name="Gilroy R."/>
            <person name="Ravi A."/>
            <person name="Getino M."/>
            <person name="Pursley I."/>
            <person name="Horton D.L."/>
            <person name="Alikhan N.F."/>
            <person name="Baker D."/>
            <person name="Gharbi K."/>
            <person name="Hall N."/>
            <person name="Watson M."/>
            <person name="Adriaenssens E.M."/>
            <person name="Foster-Nyarko E."/>
            <person name="Jarju S."/>
            <person name="Secka A."/>
            <person name="Antonio M."/>
            <person name="Oren A."/>
            <person name="Chaudhuri R.R."/>
            <person name="La Ragione R."/>
            <person name="Hildebrand F."/>
            <person name="Pallen M.J."/>
        </authorList>
    </citation>
    <scope>NUCLEOTIDE SEQUENCE</scope>
    <source>
        <strain evidence="2">ChiHjej12B11-9795</strain>
    </source>
</reference>
<feature type="transmembrane region" description="Helical" evidence="1">
    <location>
        <begin position="12"/>
        <end position="32"/>
    </location>
</feature>
<sequence>MEEQIKRAVRILKACYAIFWAVPVAVVIWGEAGASWTGLLAGNVRMTYGAETIVILLTVLNVPVSLKLFARILSRQIAQTGIGQAISLYVRWSVWRLAMLFLPIACGMAGYYLLMSNNCLLCALIGLVASLFCVPGEQRLRRELNIDKEEE</sequence>
<evidence type="ECO:0000313" key="3">
    <source>
        <dbReference type="Proteomes" id="UP000823862"/>
    </source>
</evidence>
<feature type="transmembrane region" description="Helical" evidence="1">
    <location>
        <begin position="52"/>
        <end position="73"/>
    </location>
</feature>
<keyword evidence="1" id="KW-0472">Membrane</keyword>
<dbReference type="AlphaFoldDB" id="A0A9D2HWW8"/>
<gene>
    <name evidence="2" type="ORF">H9950_11550</name>
</gene>
<feature type="transmembrane region" description="Helical" evidence="1">
    <location>
        <begin position="94"/>
        <end position="114"/>
    </location>
</feature>